<reference evidence="1 2" key="1">
    <citation type="submission" date="2017-11" db="EMBL/GenBank/DDBJ databases">
        <title>Complete genome sequence of Streptomyces lavendulae subsp. lavendulae CCM 3239 (formerly 'Streptomyces aureofaciens CCM 3239'), the producer of the angucycline-type antibiotic auricin.</title>
        <authorList>
            <person name="Busche T."/>
            <person name="Novakova R."/>
            <person name="Al'Dilaimi A."/>
            <person name="Homerova D."/>
            <person name="Feckova L."/>
            <person name="Rezuchova B."/>
            <person name="Mingyar E."/>
            <person name="Csolleiova D."/>
            <person name="Bekeova C."/>
            <person name="Winkler A."/>
            <person name="Sevcikova B."/>
            <person name="Kalinowski J."/>
            <person name="Kormanec J."/>
            <person name="Ruckert C."/>
        </authorList>
    </citation>
    <scope>NUCLEOTIDE SEQUENCE [LARGE SCALE GENOMIC DNA]</scope>
    <source>
        <strain evidence="1 2">CCM 3239</strain>
    </source>
</reference>
<gene>
    <name evidence="1" type="ORF">SLAV_06520</name>
</gene>
<keyword evidence="2" id="KW-1185">Reference proteome</keyword>
<accession>A0A2K8P8Y6</accession>
<protein>
    <submittedName>
        <fullName evidence="1">Uncharacterized protein</fullName>
    </submittedName>
</protein>
<evidence type="ECO:0000313" key="2">
    <source>
        <dbReference type="Proteomes" id="UP000231791"/>
    </source>
</evidence>
<proteinExistence type="predicted"/>
<dbReference type="KEGG" id="slx:SLAV_06520"/>
<evidence type="ECO:0000313" key="1">
    <source>
        <dbReference type="EMBL" id="ATZ23209.1"/>
    </source>
</evidence>
<dbReference type="Proteomes" id="UP000231791">
    <property type="component" value="Chromosome"/>
</dbReference>
<organism evidence="1 2">
    <name type="scientific">Streptomyces lavendulae subsp. lavendulae</name>
    <dbReference type="NCBI Taxonomy" id="58340"/>
    <lineage>
        <taxon>Bacteria</taxon>
        <taxon>Bacillati</taxon>
        <taxon>Actinomycetota</taxon>
        <taxon>Actinomycetes</taxon>
        <taxon>Kitasatosporales</taxon>
        <taxon>Streptomycetaceae</taxon>
        <taxon>Streptomyces</taxon>
    </lineage>
</organism>
<sequence>MTEPQQVASHLLKVPAHGSGHLDLSLQQLVLDLAALGEGFRCPSGNAPYTPG</sequence>
<dbReference type="EMBL" id="CP024985">
    <property type="protein sequence ID" value="ATZ23209.1"/>
    <property type="molecule type" value="Genomic_DNA"/>
</dbReference>
<dbReference type="AlphaFoldDB" id="A0A2K8P8Y6"/>
<name>A0A2K8P8Y6_STRLA</name>